<evidence type="ECO:0000313" key="2">
    <source>
        <dbReference type="Proteomes" id="UP000799536"/>
    </source>
</evidence>
<accession>A0A9P4JXJ1</accession>
<dbReference type="AlphaFoldDB" id="A0A9P4JXJ1"/>
<evidence type="ECO:0000313" key="1">
    <source>
        <dbReference type="EMBL" id="KAF2205039.1"/>
    </source>
</evidence>
<comment type="caution">
    <text evidence="1">The sequence shown here is derived from an EMBL/GenBank/DDBJ whole genome shotgun (WGS) entry which is preliminary data.</text>
</comment>
<proteinExistence type="predicted"/>
<dbReference type="Proteomes" id="UP000799536">
    <property type="component" value="Unassembled WGS sequence"/>
</dbReference>
<organism evidence="1 2">
    <name type="scientific">Delitschia confertaspora ATCC 74209</name>
    <dbReference type="NCBI Taxonomy" id="1513339"/>
    <lineage>
        <taxon>Eukaryota</taxon>
        <taxon>Fungi</taxon>
        <taxon>Dikarya</taxon>
        <taxon>Ascomycota</taxon>
        <taxon>Pezizomycotina</taxon>
        <taxon>Dothideomycetes</taxon>
        <taxon>Pleosporomycetidae</taxon>
        <taxon>Pleosporales</taxon>
        <taxon>Delitschiaceae</taxon>
        <taxon>Delitschia</taxon>
    </lineage>
</organism>
<reference evidence="1" key="1">
    <citation type="journal article" date="2020" name="Stud. Mycol.">
        <title>101 Dothideomycetes genomes: a test case for predicting lifestyles and emergence of pathogens.</title>
        <authorList>
            <person name="Haridas S."/>
            <person name="Albert R."/>
            <person name="Binder M."/>
            <person name="Bloem J."/>
            <person name="Labutti K."/>
            <person name="Salamov A."/>
            <person name="Andreopoulos B."/>
            <person name="Baker S."/>
            <person name="Barry K."/>
            <person name="Bills G."/>
            <person name="Bluhm B."/>
            <person name="Cannon C."/>
            <person name="Castanera R."/>
            <person name="Culley D."/>
            <person name="Daum C."/>
            <person name="Ezra D."/>
            <person name="Gonzalez J."/>
            <person name="Henrissat B."/>
            <person name="Kuo A."/>
            <person name="Liang C."/>
            <person name="Lipzen A."/>
            <person name="Lutzoni F."/>
            <person name="Magnuson J."/>
            <person name="Mondo S."/>
            <person name="Nolan M."/>
            <person name="Ohm R."/>
            <person name="Pangilinan J."/>
            <person name="Park H.-J."/>
            <person name="Ramirez L."/>
            <person name="Alfaro M."/>
            <person name="Sun H."/>
            <person name="Tritt A."/>
            <person name="Yoshinaga Y."/>
            <person name="Zwiers L.-H."/>
            <person name="Turgeon B."/>
            <person name="Goodwin S."/>
            <person name="Spatafora J."/>
            <person name="Crous P."/>
            <person name="Grigoriev I."/>
        </authorList>
    </citation>
    <scope>NUCLEOTIDE SEQUENCE</scope>
    <source>
        <strain evidence="1">ATCC 74209</strain>
    </source>
</reference>
<name>A0A9P4JXJ1_9PLEO</name>
<gene>
    <name evidence="1" type="ORF">GQ43DRAFT_75346</name>
</gene>
<protein>
    <submittedName>
        <fullName evidence="1">Uncharacterized protein</fullName>
    </submittedName>
</protein>
<dbReference type="EMBL" id="ML993863">
    <property type="protein sequence ID" value="KAF2205039.1"/>
    <property type="molecule type" value="Genomic_DNA"/>
</dbReference>
<keyword evidence="2" id="KW-1185">Reference proteome</keyword>
<sequence length="175" mass="19500">MSVPFVSVASGSSLDKHGFWVSVFLGTRFAMYDNICTVFGSFRCGFESAARRLATAVMGAPRVTILTCLRQRHLSWPVKDPLLRLFCISSIDSALASKKEIQKAKPSHSIPFTVTNTWTITIRSCHLLRPITTSIFVSAEIHWRILLILHSGCICINPPTDILLSFRQGAYFPDP</sequence>